<dbReference type="InterPro" id="IPR036397">
    <property type="entry name" value="RNaseH_sf"/>
</dbReference>
<dbReference type="GO" id="GO:0006417">
    <property type="term" value="P:regulation of translation"/>
    <property type="evidence" value="ECO:0007669"/>
    <property type="project" value="UniProtKB-KW"/>
</dbReference>
<dbReference type="InterPro" id="IPR003100">
    <property type="entry name" value="PAZ_dom"/>
</dbReference>
<dbReference type="AlphaFoldDB" id="A0A8U0RIK5"/>
<keyword evidence="4" id="KW-0963">Cytoplasm</keyword>
<evidence type="ECO:0000256" key="5">
    <source>
        <dbReference type="ARBA" id="ARBA00022782"/>
    </source>
</evidence>
<dbReference type="CTD" id="55124"/>
<dbReference type="PROSITE" id="PS50821">
    <property type="entry name" value="PAZ"/>
    <property type="match status" value="1"/>
</dbReference>
<dbReference type="SMART" id="SM01163">
    <property type="entry name" value="DUF1785"/>
    <property type="match status" value="1"/>
</dbReference>
<accession>A0A8U0RIK5</accession>
<dbReference type="InterPro" id="IPR003165">
    <property type="entry name" value="Piwi"/>
</dbReference>
<dbReference type="Pfam" id="PF02170">
    <property type="entry name" value="PAZ"/>
    <property type="match status" value="1"/>
</dbReference>
<evidence type="ECO:0000256" key="3">
    <source>
        <dbReference type="ARBA" id="ARBA00022481"/>
    </source>
</evidence>
<evidence type="ECO:0000256" key="12">
    <source>
        <dbReference type="ARBA" id="ARBA00038291"/>
    </source>
</evidence>
<dbReference type="RefSeq" id="XP_044925445.1">
    <property type="nucleotide sequence ID" value="XM_045069510.1"/>
</dbReference>
<keyword evidence="3" id="KW-0488">Methylation</keyword>
<dbReference type="FunFam" id="2.170.260.10:FF:000003">
    <property type="entry name" value="Piwi-like RNA-mediated gene silencing 2"/>
    <property type="match status" value="1"/>
</dbReference>
<evidence type="ECO:0000256" key="14">
    <source>
        <dbReference type="SAM" id="MobiDB-lite"/>
    </source>
</evidence>
<dbReference type="CDD" id="cd02845">
    <property type="entry name" value="PAZ_piwi_like"/>
    <property type="match status" value="1"/>
</dbReference>
<keyword evidence="6" id="KW-0378">Hydrolase</keyword>
<evidence type="ECO:0000256" key="9">
    <source>
        <dbReference type="ARBA" id="ARBA00022884"/>
    </source>
</evidence>
<evidence type="ECO:0000313" key="17">
    <source>
        <dbReference type="Proteomes" id="UP000000715"/>
    </source>
</evidence>
<protein>
    <recommendedName>
        <fullName evidence="13">Piwi-like protein 2</fullName>
    </recommendedName>
</protein>
<dbReference type="GO" id="GO:0042754">
    <property type="term" value="P:negative regulation of circadian rhythm"/>
    <property type="evidence" value="ECO:0007669"/>
    <property type="project" value="UniProtKB-ARBA"/>
</dbReference>
<evidence type="ECO:0000256" key="2">
    <source>
        <dbReference type="ARBA" id="ARBA00022473"/>
    </source>
</evidence>
<keyword evidence="10" id="KW-0943">RNA-mediated gene silencing</keyword>
<evidence type="ECO:0000256" key="1">
    <source>
        <dbReference type="ARBA" id="ARBA00004496"/>
    </source>
</evidence>
<dbReference type="InterPro" id="IPR012337">
    <property type="entry name" value="RNaseH-like_sf"/>
</dbReference>
<dbReference type="GO" id="GO:0005737">
    <property type="term" value="C:cytoplasm"/>
    <property type="evidence" value="ECO:0007669"/>
    <property type="project" value="UniProtKB-SubCell"/>
</dbReference>
<evidence type="ECO:0000256" key="6">
    <source>
        <dbReference type="ARBA" id="ARBA00022801"/>
    </source>
</evidence>
<dbReference type="PANTHER" id="PTHR22891">
    <property type="entry name" value="EUKARYOTIC TRANSLATION INITIATION FACTOR 2C"/>
    <property type="match status" value="1"/>
</dbReference>
<keyword evidence="9" id="KW-0694">RNA-binding</keyword>
<dbReference type="Pfam" id="PF02171">
    <property type="entry name" value="Piwi"/>
    <property type="match status" value="1"/>
</dbReference>
<dbReference type="Gene3D" id="3.40.50.2300">
    <property type="match status" value="1"/>
</dbReference>
<evidence type="ECO:0000256" key="10">
    <source>
        <dbReference type="ARBA" id="ARBA00023158"/>
    </source>
</evidence>
<dbReference type="FunFam" id="3.40.50.2300:FF:000141">
    <property type="entry name" value="piwi-like protein 2 isoform X1"/>
    <property type="match status" value="1"/>
</dbReference>
<dbReference type="FunFam" id="3.30.420.10:FF:000014">
    <property type="entry name" value="Piwi-like RNA-mediated gene silencing 1"/>
    <property type="match status" value="1"/>
</dbReference>
<feature type="domain" description="PAZ" evidence="15">
    <location>
        <begin position="386"/>
        <end position="499"/>
    </location>
</feature>
<dbReference type="GO" id="GO:0034584">
    <property type="term" value="F:piRNA binding"/>
    <property type="evidence" value="ECO:0007669"/>
    <property type="project" value="UniProtKB-ARBA"/>
</dbReference>
<dbReference type="InterPro" id="IPR014811">
    <property type="entry name" value="ArgoL1"/>
</dbReference>
<evidence type="ECO:0000256" key="11">
    <source>
        <dbReference type="ARBA" id="ARBA00023254"/>
    </source>
</evidence>
<comment type="subcellular location">
    <subcellularLocation>
        <location evidence="1">Cytoplasm</location>
    </subcellularLocation>
</comment>
<dbReference type="SMART" id="SM00949">
    <property type="entry name" value="PAZ"/>
    <property type="match status" value="1"/>
</dbReference>
<dbReference type="GO" id="GO:0030154">
    <property type="term" value="P:cell differentiation"/>
    <property type="evidence" value="ECO:0007669"/>
    <property type="project" value="UniProtKB-KW"/>
</dbReference>
<dbReference type="Pfam" id="PF23278">
    <property type="entry name" value="Piwi_N"/>
    <property type="match status" value="1"/>
</dbReference>
<keyword evidence="8" id="KW-0744">Spermatogenesis</keyword>
<keyword evidence="2" id="KW-0217">Developmental protein</keyword>
<feature type="domain" description="Piwi" evidence="16">
    <location>
        <begin position="618"/>
        <end position="909"/>
    </location>
</feature>
<sequence length="923" mass="103879">MDPVRPPFRGTSVHPSHSVRMPGSWLQAPKPLDSALGRAGPVGRGHVFGKPGEPSPRSGPAQRESVGLVSMFRGLGLETVSQTPLKREIPSLGRGILGRGLSTSMVRKDKEETHPTFPDPSVLATGGSKIAEACVGWNRMLGRGNSDTSFLPLGRTAGGIGRGVYKAPGALGLTSRDPTLLSSPPPLPQSSPHPLDHSLLGTVEHKEKELFVKQGSKGTPQSLGLNLIKIQCHNEAVYQYHVTFSPNVECKSMRFGMLKDHQAVTGNVTAFDGSILYLPIKLQQVLELKSQRKTDGADINIKIQLTKILEPCSDLCIPFYNVVFRRVMKLLDMKLVGRNFYDPTSAMVLQQHRLQIWPGYAASIRRTDGGLFLLADVSHKVIRNDSVLDVMHAMYQQNKENFQNECTKLLVGNIVITRYNNRTYRIDDVDWNKTPKDSFTMSDGKEITFLEYYSKNYGITIKEEDQPLLIHRPSERQNNQGMLLKGEILLLPELSFMTGIPEKMKKDFRAMKIEGRVLPMERINLRNTSFITSQELNWIKEVTRDLSILTVPMHFWALFYPKRAMDQARELVNMLEKIAGPIGMRMSPPAWVELKDDRIETYVRTIQSMLGVEGKIQMVVCIIMGTRDDLYGAIKKLCCVQAPVPSQVINVRTIGQPTRLRSVAQKILLQINCKLGGELWGVDIPLKQLMVIGMDVYHDPSRGMRSVVGFVASINLTLTKWYSRVVFQMPHQEIVDSLKLCLVGSLKKFYEVNHCLPEKIVVYRDGVSDGQLKTVANYEIPQLQKCFEAFENYQPKMVVFVVQKKISTNLYLAATEHFVTPSPGTVVDHTITSCEWVDFYLLAHHVRQGCGIPTHYICVLNTANLSPDHMQRLTFKLCHMYWNWPGTIRVPAPCKYAHKLAFLSGQILHHEPAIQLCENLFFL</sequence>
<proteinExistence type="inferred from homology"/>
<keyword evidence="7" id="KW-0810">Translation regulation</keyword>
<dbReference type="Gene3D" id="2.170.260.10">
    <property type="entry name" value="paz domain"/>
    <property type="match status" value="1"/>
</dbReference>
<evidence type="ECO:0000259" key="16">
    <source>
        <dbReference type="PROSITE" id="PS50822"/>
    </source>
</evidence>
<dbReference type="Proteomes" id="UP000000715">
    <property type="component" value="Unplaced"/>
</dbReference>
<dbReference type="SMART" id="SM00950">
    <property type="entry name" value="Piwi"/>
    <property type="match status" value="1"/>
</dbReference>
<dbReference type="PROSITE" id="PS50822">
    <property type="entry name" value="PIWI"/>
    <property type="match status" value="1"/>
</dbReference>
<gene>
    <name evidence="18" type="primary">PIWIL2</name>
</gene>
<dbReference type="GO" id="GO:0051321">
    <property type="term" value="P:meiotic cell cycle"/>
    <property type="evidence" value="ECO:0007669"/>
    <property type="project" value="UniProtKB-KW"/>
</dbReference>
<evidence type="ECO:0000259" key="15">
    <source>
        <dbReference type="PROSITE" id="PS50821"/>
    </source>
</evidence>
<dbReference type="SUPFAM" id="SSF53098">
    <property type="entry name" value="Ribonuclease H-like"/>
    <property type="match status" value="1"/>
</dbReference>
<comment type="similarity">
    <text evidence="12">Belongs to the argonaute family. Piwi subfamily.</text>
</comment>
<organism evidence="17 18">
    <name type="scientific">Mustela putorius furo</name>
    <name type="common">European domestic ferret</name>
    <name type="synonym">Mustela furo</name>
    <dbReference type="NCBI Taxonomy" id="9669"/>
    <lineage>
        <taxon>Eukaryota</taxon>
        <taxon>Metazoa</taxon>
        <taxon>Chordata</taxon>
        <taxon>Craniata</taxon>
        <taxon>Vertebrata</taxon>
        <taxon>Euteleostomi</taxon>
        <taxon>Mammalia</taxon>
        <taxon>Eutheria</taxon>
        <taxon>Laurasiatheria</taxon>
        <taxon>Carnivora</taxon>
        <taxon>Caniformia</taxon>
        <taxon>Musteloidea</taxon>
        <taxon>Mustelidae</taxon>
        <taxon>Mustelinae</taxon>
        <taxon>Mustela</taxon>
    </lineage>
</organism>
<dbReference type="SUPFAM" id="SSF101690">
    <property type="entry name" value="PAZ domain"/>
    <property type="match status" value="1"/>
</dbReference>
<dbReference type="GO" id="GO:0031047">
    <property type="term" value="P:regulatory ncRNA-mediated gene silencing"/>
    <property type="evidence" value="ECO:0007669"/>
    <property type="project" value="UniProtKB-KW"/>
</dbReference>
<dbReference type="GeneID" id="101676837"/>
<dbReference type="Pfam" id="PF08699">
    <property type="entry name" value="ArgoL1"/>
    <property type="match status" value="1"/>
</dbReference>
<evidence type="ECO:0000256" key="4">
    <source>
        <dbReference type="ARBA" id="ARBA00022490"/>
    </source>
</evidence>
<dbReference type="GO" id="GO:0007283">
    <property type="term" value="P:spermatogenesis"/>
    <property type="evidence" value="ECO:0007669"/>
    <property type="project" value="UniProtKB-KW"/>
</dbReference>
<name>A0A8U0RIK5_MUSPF</name>
<dbReference type="CDD" id="cd04658">
    <property type="entry name" value="Piwi_piwi-like_Euk"/>
    <property type="match status" value="1"/>
</dbReference>
<dbReference type="GO" id="GO:0016787">
    <property type="term" value="F:hydrolase activity"/>
    <property type="evidence" value="ECO:0007669"/>
    <property type="project" value="UniProtKB-KW"/>
</dbReference>
<feature type="region of interest" description="Disordered" evidence="14">
    <location>
        <begin position="175"/>
        <end position="194"/>
    </location>
</feature>
<dbReference type="Gene3D" id="3.30.420.10">
    <property type="entry name" value="Ribonuclease H-like superfamily/Ribonuclease H"/>
    <property type="match status" value="1"/>
</dbReference>
<evidence type="ECO:0000256" key="13">
    <source>
        <dbReference type="ARBA" id="ARBA00039537"/>
    </source>
</evidence>
<dbReference type="InterPro" id="IPR036085">
    <property type="entry name" value="PAZ_dom_sf"/>
</dbReference>
<evidence type="ECO:0000256" key="7">
    <source>
        <dbReference type="ARBA" id="ARBA00022845"/>
    </source>
</evidence>
<feature type="region of interest" description="Disordered" evidence="14">
    <location>
        <begin position="1"/>
        <end position="63"/>
    </location>
</feature>
<evidence type="ECO:0000313" key="18">
    <source>
        <dbReference type="RefSeq" id="XP_044925445.1"/>
    </source>
</evidence>
<keyword evidence="11" id="KW-0469">Meiosis</keyword>
<keyword evidence="5" id="KW-0221">Differentiation</keyword>
<evidence type="ECO:0000256" key="8">
    <source>
        <dbReference type="ARBA" id="ARBA00022871"/>
    </source>
</evidence>
<keyword evidence="17" id="KW-1185">Reference proteome</keyword>
<reference evidence="18" key="1">
    <citation type="submission" date="2025-08" db="UniProtKB">
        <authorList>
            <consortium name="RefSeq"/>
        </authorList>
    </citation>
    <scope>IDENTIFICATION</scope>
    <source>
        <tissue evidence="18">Brain</tissue>
    </source>
</reference>